<dbReference type="PROSITE" id="PS51058">
    <property type="entry name" value="ZF_CXXC"/>
    <property type="match status" value="1"/>
</dbReference>
<feature type="compositionally biased region" description="Basic and acidic residues" evidence="8">
    <location>
        <begin position="1182"/>
        <end position="1193"/>
    </location>
</feature>
<dbReference type="InterPro" id="IPR002857">
    <property type="entry name" value="Znf_CXXC"/>
</dbReference>
<comment type="similarity">
    <text evidence="1">Belongs to the peptidase C48 family.</text>
</comment>
<reference evidence="11 12" key="1">
    <citation type="submission" date="2021-04" db="EMBL/GenBank/DDBJ databases">
        <authorList>
            <person name="Bliznina A."/>
        </authorList>
    </citation>
    <scope>NUCLEOTIDE SEQUENCE [LARGE SCALE GENOMIC DNA]</scope>
</reference>
<evidence type="ECO:0000313" key="12">
    <source>
        <dbReference type="Proteomes" id="UP001158576"/>
    </source>
</evidence>
<accession>A0ABN7T4U6</accession>
<proteinExistence type="inferred from homology"/>
<feature type="region of interest" description="Disordered" evidence="8">
    <location>
        <begin position="1114"/>
        <end position="1145"/>
    </location>
</feature>
<feature type="region of interest" description="Disordered" evidence="8">
    <location>
        <begin position="498"/>
        <end position="596"/>
    </location>
</feature>
<feature type="region of interest" description="Disordered" evidence="8">
    <location>
        <begin position="618"/>
        <end position="656"/>
    </location>
</feature>
<dbReference type="PROSITE" id="PS50600">
    <property type="entry name" value="ULP_PROTEASE"/>
    <property type="match status" value="1"/>
</dbReference>
<feature type="compositionally biased region" description="Basic residues" evidence="8">
    <location>
        <begin position="1081"/>
        <end position="1093"/>
    </location>
</feature>
<evidence type="ECO:0000259" key="10">
    <source>
        <dbReference type="PROSITE" id="PS51058"/>
    </source>
</evidence>
<evidence type="ECO:0000256" key="2">
    <source>
        <dbReference type="ARBA" id="ARBA00022670"/>
    </source>
</evidence>
<keyword evidence="3" id="KW-0479">Metal-binding</keyword>
<evidence type="ECO:0000256" key="7">
    <source>
        <dbReference type="PROSITE-ProRule" id="PRU00509"/>
    </source>
</evidence>
<keyword evidence="4 7" id="KW-0863">Zinc-finger</keyword>
<feature type="compositionally biased region" description="Basic and acidic residues" evidence="8">
    <location>
        <begin position="505"/>
        <end position="520"/>
    </location>
</feature>
<feature type="compositionally biased region" description="Basic and acidic residues" evidence="8">
    <location>
        <begin position="861"/>
        <end position="871"/>
    </location>
</feature>
<evidence type="ECO:0000256" key="8">
    <source>
        <dbReference type="SAM" id="MobiDB-lite"/>
    </source>
</evidence>
<gene>
    <name evidence="11" type="ORF">OKIOD_LOCUS14629</name>
</gene>
<dbReference type="InterPro" id="IPR003653">
    <property type="entry name" value="Peptidase_C48_C"/>
</dbReference>
<sequence>MIVFKRDQISLIFFVDSGGDIDVANCKPDVPDQSEEKKKRKFAVMEIEDEPRPSPNINEKRVEKLEIERKFPYFGRLSIDYESARERFSMPTKEEIRAARGKDGESNVALYKYWLDDDTMNAIVQKEVEEMDEKDKDRFYVFPISVWVSIKSTSEAEHPKHPADRYQLTKSAIWPNSNFKKLLEGQRKFNPFERKYLLLPIIHDAHWNLAVIVNPMAAILRLAQKDPPTEKFIRGKEDPFFVEKIYAKMFNLSENERMDASKVTQEAPSLDEPVIYIFCSNKKNTWIRNCELACEFLTGMFLDESNPALKNLQQDFLKKHLLVRKTVKMKDTEGKILAVKKMLSIVNGRKPRTLVCPPTESGKPCPLCFNNGKNHHEKFLPFRYYKPSTPTQSNDFDCGTYTLYAIRMWMQQESLVTSSLHQDSTRLWTPVDIYKYRYECRRYLDRIAGRPDREPVNEFGTAEENCYLPCQKKSYDLFRMVGDNVDLLKALEKIGNSTIDDGSEEKESKDENGLEKKESNAEDTAVDEIKALSVGEVGESLANEETEKVKERKAESLETCSIQEASEKEDLPAENTVEENNNQDRHAAEAEDSTNDAAKFKTINCIDREKEQNEIISGYRNVQEDKSTDSISTEADNSEEIEFHNKISDNEDADDSFPIYSPEDISSRFVQLMIDDEPEDIESDSSMIAEVKGVFNEALMEEKQLAKRVDPEQKNSPEGKLVRIEEFLSELNEEAVVENSEVEPVNYNEMPNLEALQNCNQAVIDEKIGSLDESCVQEEGISIDASDFSDNSASVDSRTVFNPATIVRKTWAFDVEIDSSIDSSKDSSMEESNASREDSKTEDISKEDAKKSPEEEVESENEVKEEEKENAENMEECTNQEPSTTNDSPEDNVKEKKPPANEDTDDAISASELQSSAKNTLNETIQVVEVIIQDATAACKKDEQVIIIDDSLEEESTDKQERTELVESVLSRDCPKDFTETKRVCGTDAESDNEVIDLTTEEMPVLVPSLKRQAKLKEIKEERMRCERDYSLHLDNLYEKERKEFQERELKLHAPHPNNVRRWLPRRTRMNEVRYSDKQTRKAPKRPRPKAPVKKVVAAKEPENEVVVPLMLPPSNILKKDPRANEPPKKKKKKSLEKKTTGIKPLPKIFEGKELSMFDCEIQTGGMRFQCKASEGLPPTTTKEKSNDEDQIPRRCQRRVPQVEATPATSSLPSSADSPGRRKKKQMLAEAVKKKKVCGECDRCQRLDDCGQCDFCLDKPKFGGPNKRKRKCRLRTCISVGRGKNSRTKSPRSQGCFDEYQNFKSCFTEEGLVLQHFACENRQACN</sequence>
<feature type="region of interest" description="Disordered" evidence="8">
    <location>
        <begin position="1070"/>
        <end position="1097"/>
    </location>
</feature>
<dbReference type="Gene3D" id="3.40.395.10">
    <property type="entry name" value="Adenoviral Proteinase, Chain A"/>
    <property type="match status" value="1"/>
</dbReference>
<feature type="compositionally biased region" description="Basic and acidic residues" evidence="8">
    <location>
        <begin position="891"/>
        <end position="900"/>
    </location>
</feature>
<dbReference type="InterPro" id="IPR038765">
    <property type="entry name" value="Papain-like_cys_pep_sf"/>
</dbReference>
<dbReference type="EMBL" id="OU015567">
    <property type="protein sequence ID" value="CAG5111569.1"/>
    <property type="molecule type" value="Genomic_DNA"/>
</dbReference>
<feature type="compositionally biased region" description="Polar residues" evidence="8">
    <location>
        <begin position="877"/>
        <end position="887"/>
    </location>
</feature>
<dbReference type="Proteomes" id="UP001158576">
    <property type="component" value="Chromosome 2"/>
</dbReference>
<dbReference type="Pfam" id="PF02008">
    <property type="entry name" value="zf-CXXC"/>
    <property type="match status" value="1"/>
</dbReference>
<evidence type="ECO:0000256" key="6">
    <source>
        <dbReference type="ARBA" id="ARBA00022833"/>
    </source>
</evidence>
<feature type="compositionally biased region" description="Basic and acidic residues" evidence="8">
    <location>
        <begin position="823"/>
        <end position="854"/>
    </location>
</feature>
<feature type="domain" description="Ubiquitin-like protease family profile" evidence="9">
    <location>
        <begin position="89"/>
        <end position="409"/>
    </location>
</feature>
<keyword evidence="6" id="KW-0862">Zinc</keyword>
<evidence type="ECO:0000256" key="5">
    <source>
        <dbReference type="ARBA" id="ARBA00022801"/>
    </source>
</evidence>
<evidence type="ECO:0000256" key="4">
    <source>
        <dbReference type="ARBA" id="ARBA00022771"/>
    </source>
</evidence>
<feature type="compositionally biased region" description="Basic and acidic residues" evidence="8">
    <location>
        <begin position="1118"/>
        <end position="1128"/>
    </location>
</feature>
<keyword evidence="12" id="KW-1185">Reference proteome</keyword>
<feature type="compositionally biased region" description="Low complexity" evidence="8">
    <location>
        <begin position="1205"/>
        <end position="1218"/>
    </location>
</feature>
<evidence type="ECO:0000256" key="1">
    <source>
        <dbReference type="ARBA" id="ARBA00005234"/>
    </source>
</evidence>
<feature type="region of interest" description="Disordered" evidence="8">
    <location>
        <begin position="1171"/>
        <end position="1225"/>
    </location>
</feature>
<feature type="compositionally biased region" description="Basic and acidic residues" evidence="8">
    <location>
        <begin position="1070"/>
        <end position="1080"/>
    </location>
</feature>
<protein>
    <submittedName>
        <fullName evidence="11">Oidioi.mRNA.OKI2018_I69.chr2.g5864.t1.cds</fullName>
    </submittedName>
</protein>
<keyword evidence="2" id="KW-0645">Protease</keyword>
<name>A0ABN7T4U6_OIKDI</name>
<evidence type="ECO:0000256" key="3">
    <source>
        <dbReference type="ARBA" id="ARBA00022723"/>
    </source>
</evidence>
<keyword evidence="5" id="KW-0378">Hydrolase</keyword>
<organism evidence="11 12">
    <name type="scientific">Oikopleura dioica</name>
    <name type="common">Tunicate</name>
    <dbReference type="NCBI Taxonomy" id="34765"/>
    <lineage>
        <taxon>Eukaryota</taxon>
        <taxon>Metazoa</taxon>
        <taxon>Chordata</taxon>
        <taxon>Tunicata</taxon>
        <taxon>Appendicularia</taxon>
        <taxon>Copelata</taxon>
        <taxon>Oikopleuridae</taxon>
        <taxon>Oikopleura</taxon>
    </lineage>
</organism>
<feature type="region of interest" description="Disordered" evidence="8">
    <location>
        <begin position="818"/>
        <end position="915"/>
    </location>
</feature>
<evidence type="ECO:0000313" key="11">
    <source>
        <dbReference type="EMBL" id="CAG5111569.1"/>
    </source>
</evidence>
<feature type="domain" description="CXXC-type" evidence="10">
    <location>
        <begin position="1231"/>
        <end position="1278"/>
    </location>
</feature>
<evidence type="ECO:0000259" key="9">
    <source>
        <dbReference type="PROSITE" id="PS50600"/>
    </source>
</evidence>
<dbReference type="SUPFAM" id="SSF54001">
    <property type="entry name" value="Cysteine proteinases"/>
    <property type="match status" value="1"/>
</dbReference>
<feature type="compositionally biased region" description="Basic and acidic residues" evidence="8">
    <location>
        <begin position="545"/>
        <end position="556"/>
    </location>
</feature>